<gene>
    <name evidence="2" type="ORF">H9Q76_04090</name>
</gene>
<name>A0A7G9FPJ0_9FIRM</name>
<dbReference type="RefSeq" id="WP_021984125.1">
    <property type="nucleotide sequence ID" value="NZ_CP060632.1"/>
</dbReference>
<evidence type="ECO:0000256" key="1">
    <source>
        <dbReference type="SAM" id="Phobius"/>
    </source>
</evidence>
<sequence>MTENVYKLVMLGFVTGSWLFLSSMFLLKRKPRSFLFHAGMWAVLMVYFILYEFLMSYHGEVAWFPAGLVEIAVMMTVVAVNNEGNLWRNFCIVVLQQGVGSLFFTMAALPFPKLQEYQLSIIGFQPLPISVTNFLILGLMNVCCVIATLILKFIFRKEYTGDGRLYRNIMIGYILIAYVSLASRWKLIDRIRQGDVEISNFVVLYVVWIIGIVILCNYVPYVYNRSEARWQKKEQQMLAQMLAESERHYERLVEAPFVYGQTLSGNVTLDAVVADYTKRAQERTLLFDAVVEPVHISDMAELDVTVIADAMLETAFTHVSTGADAFVQFTVRQRKGSLFLDVDYMTGKRILRKKEQTLAEALIRKYEGSKQIRRKGKERQICVLLPNQVQKEETKG</sequence>
<keyword evidence="1" id="KW-1133">Transmembrane helix</keyword>
<proteinExistence type="predicted"/>
<feature type="transmembrane region" description="Helical" evidence="1">
    <location>
        <begin position="165"/>
        <end position="182"/>
    </location>
</feature>
<dbReference type="AlphaFoldDB" id="A0A7G9FPJ0"/>
<feature type="transmembrane region" description="Helical" evidence="1">
    <location>
        <begin position="131"/>
        <end position="153"/>
    </location>
</feature>
<keyword evidence="1" id="KW-0472">Membrane</keyword>
<evidence type="ECO:0000313" key="3">
    <source>
        <dbReference type="Proteomes" id="UP000515819"/>
    </source>
</evidence>
<keyword evidence="3" id="KW-1185">Reference proteome</keyword>
<accession>A0A7G9FPJ0</accession>
<feature type="transmembrane region" description="Helical" evidence="1">
    <location>
        <begin position="61"/>
        <end position="80"/>
    </location>
</feature>
<reference evidence="2 3" key="1">
    <citation type="submission" date="2020-08" db="EMBL/GenBank/DDBJ databases">
        <authorList>
            <person name="Liu C."/>
            <person name="Sun Q."/>
        </authorList>
    </citation>
    <scope>NUCLEOTIDE SEQUENCE [LARGE SCALE GENOMIC DNA]</scope>
    <source>
        <strain evidence="2 3">NSJ-4</strain>
    </source>
</reference>
<feature type="transmembrane region" description="Helical" evidence="1">
    <location>
        <begin position="34"/>
        <end position="55"/>
    </location>
</feature>
<feature type="transmembrane region" description="Helical" evidence="1">
    <location>
        <begin position="92"/>
        <end position="111"/>
    </location>
</feature>
<protein>
    <submittedName>
        <fullName evidence="2">Uncharacterized protein</fullName>
    </submittedName>
</protein>
<dbReference type="EMBL" id="CP060632">
    <property type="protein sequence ID" value="QNM00472.1"/>
    <property type="molecule type" value="Genomic_DNA"/>
</dbReference>
<feature type="transmembrane region" description="Helical" evidence="1">
    <location>
        <begin position="202"/>
        <end position="223"/>
    </location>
</feature>
<feature type="transmembrane region" description="Helical" evidence="1">
    <location>
        <begin position="6"/>
        <end position="27"/>
    </location>
</feature>
<dbReference type="KEGG" id="wcp:H9Q76_04090"/>
<organism evidence="2 3">
    <name type="scientific">Wujia chipingensis</name>
    <dbReference type="NCBI Taxonomy" id="2763670"/>
    <lineage>
        <taxon>Bacteria</taxon>
        <taxon>Bacillati</taxon>
        <taxon>Bacillota</taxon>
        <taxon>Clostridia</taxon>
        <taxon>Lachnospirales</taxon>
        <taxon>Lachnospiraceae</taxon>
        <taxon>Wujia</taxon>
    </lineage>
</organism>
<evidence type="ECO:0000313" key="2">
    <source>
        <dbReference type="EMBL" id="QNM00472.1"/>
    </source>
</evidence>
<dbReference type="Proteomes" id="UP000515819">
    <property type="component" value="Chromosome"/>
</dbReference>
<keyword evidence="1" id="KW-0812">Transmembrane</keyword>